<gene>
    <name evidence="2" type="ORF">PR048_000911</name>
</gene>
<feature type="compositionally biased region" description="Gly residues" evidence="1">
    <location>
        <begin position="276"/>
        <end position="291"/>
    </location>
</feature>
<protein>
    <submittedName>
        <fullName evidence="2">Uncharacterized protein</fullName>
    </submittedName>
</protein>
<comment type="caution">
    <text evidence="2">The sequence shown here is derived from an EMBL/GenBank/DDBJ whole genome shotgun (WGS) entry which is preliminary data.</text>
</comment>
<evidence type="ECO:0000313" key="3">
    <source>
        <dbReference type="Proteomes" id="UP001159363"/>
    </source>
</evidence>
<evidence type="ECO:0000256" key="1">
    <source>
        <dbReference type="SAM" id="MobiDB-lite"/>
    </source>
</evidence>
<reference evidence="2 3" key="1">
    <citation type="submission" date="2023-02" db="EMBL/GenBank/DDBJ databases">
        <title>LHISI_Scaffold_Assembly.</title>
        <authorList>
            <person name="Stuart O.P."/>
            <person name="Cleave R."/>
            <person name="Magrath M.J.L."/>
            <person name="Mikheyev A.S."/>
        </authorList>
    </citation>
    <scope>NUCLEOTIDE SEQUENCE [LARGE SCALE GENOMIC DNA]</scope>
    <source>
        <strain evidence="2">Daus_M_001</strain>
        <tissue evidence="2">Leg muscle</tissue>
    </source>
</reference>
<feature type="region of interest" description="Disordered" evidence="1">
    <location>
        <begin position="195"/>
        <end position="237"/>
    </location>
</feature>
<sequence length="1067" mass="116358">MSAYPFTDWLRETLGTGLVSDWLGCWQVCKLPSSDWPTAFTHIARSCGWSLQKKRLFHLCILQYCPNDILCGASCTPDGWRTNRTRHERSAALSTNMLISSAHWFSAITVEYNVWASVLQEVSNNRDEPFVASVTAALAPTEKVVCIKPSVTFLTDQDMANGKTGPDLRTKYKAQLIRFLNRIYCSIVTKQSSRVNQQERRRYNTTSSQYGAGRANEGAARVSRTSGVASATAMPPGGAQANYLSCGDTCLRRSRRAVTAPAHADNVSPEESSVEGAGGGPSRRESGGGNTPAGSKKENVPCTWGPQEVVQRRTLVVGEVWGGDDGGKEGQKAVAVTLMPIYTKVDMWRTVSCQSVSSERGACGTEATMTTAATTTCGDWLERDQRTVTSRRQCECCRRRCCRASSPSPRRLFARAVHSEYTHTPVAAPAPAFCYLLPRAALFQIFVKPCSCSTYTISLRFLRTKLSHMWRQCTAFNFIHFVFLCKSTIGVESSGACPINSDPIAKRLCANKGTLHSCVFQSGVVQSERKCLHVYAAANGETTPALVSVASQLTSRRTQVSRLLPGLLTSPPPFFSPIPLIANTQGPIAAKEHHETLTTAYLTTSLANIYCRVMTRHLSHTIIFLSRALVVVDRKCNRSIAERIRWPTLATDKQSGSERLFRGPVSWAAVIRYWHGIATRSTTLQLFDRGEAPPDILRLQRRGSVAARGLASHQGGPDSIPGFSHVGVVPDDAACWQVFSRFSRIPLFCVSALLDVSHSAPFQLQPCDSRFIGPYGVDTLWRPPGPIVAFHCDSRQPMCICVIKTVESNPQPWDDEVTGPPLHPPRHRATGEAKTSSFSDVAASFNTLSSGECTGAFAVCHSRRGTRNGFPRKSSPVVVAASRRHLYKADNASRIKFAIATKRKALNLHAVFSSQCMYVPMGLSAVILLCYGGKAVGRFNTAPLEKAEETDNQTTVCRKSPENVYKLCTVKSAALYRERRIVPAEGRKGPLCRCGTACGPFAAALHVSVPAALMAANCWLMAPNPSARLLLLLLQLPPLPASQDGILGGVSVSITRSAFPEDRGAIL</sequence>
<evidence type="ECO:0000313" key="2">
    <source>
        <dbReference type="EMBL" id="KAJ8895575.1"/>
    </source>
</evidence>
<feature type="region of interest" description="Disordered" evidence="1">
    <location>
        <begin position="812"/>
        <end position="833"/>
    </location>
</feature>
<feature type="region of interest" description="Disordered" evidence="1">
    <location>
        <begin position="260"/>
        <end position="305"/>
    </location>
</feature>
<dbReference type="Proteomes" id="UP001159363">
    <property type="component" value="Chromosome 1"/>
</dbReference>
<organism evidence="2 3">
    <name type="scientific">Dryococelus australis</name>
    <dbReference type="NCBI Taxonomy" id="614101"/>
    <lineage>
        <taxon>Eukaryota</taxon>
        <taxon>Metazoa</taxon>
        <taxon>Ecdysozoa</taxon>
        <taxon>Arthropoda</taxon>
        <taxon>Hexapoda</taxon>
        <taxon>Insecta</taxon>
        <taxon>Pterygota</taxon>
        <taxon>Neoptera</taxon>
        <taxon>Polyneoptera</taxon>
        <taxon>Phasmatodea</taxon>
        <taxon>Verophasmatodea</taxon>
        <taxon>Anareolatae</taxon>
        <taxon>Phasmatidae</taxon>
        <taxon>Eurycanthinae</taxon>
        <taxon>Dryococelus</taxon>
    </lineage>
</organism>
<accession>A0ABQ9IFW5</accession>
<keyword evidence="3" id="KW-1185">Reference proteome</keyword>
<proteinExistence type="predicted"/>
<dbReference type="EMBL" id="JARBHB010000001">
    <property type="protein sequence ID" value="KAJ8895575.1"/>
    <property type="molecule type" value="Genomic_DNA"/>
</dbReference>
<name>A0ABQ9IFW5_9NEOP</name>